<dbReference type="CDD" id="cd14696">
    <property type="entry name" value="bZIP_Jun"/>
    <property type="match status" value="1"/>
</dbReference>
<dbReference type="Pfam" id="PF03957">
    <property type="entry name" value="Jun"/>
    <property type="match status" value="1"/>
</dbReference>
<dbReference type="GO" id="GO:0005667">
    <property type="term" value="C:transcription regulator complex"/>
    <property type="evidence" value="ECO:0007669"/>
    <property type="project" value="TreeGrafter"/>
</dbReference>
<name>A0A1B0GI91_LUTLO</name>
<keyword evidence="5" id="KW-0175">Coiled coil</keyword>
<evidence type="ECO:0000256" key="4">
    <source>
        <dbReference type="ARBA" id="ARBA00023163"/>
    </source>
</evidence>
<evidence type="ECO:0000256" key="5">
    <source>
        <dbReference type="SAM" id="Coils"/>
    </source>
</evidence>
<dbReference type="InterPro" id="IPR050946">
    <property type="entry name" value="AP-1_TF_bZIP"/>
</dbReference>
<dbReference type="EnsemblMetazoa" id="LLOJ004302-RA">
    <property type="protein sequence ID" value="LLOJ004302-PA"/>
    <property type="gene ID" value="LLOJ004302"/>
</dbReference>
<sequence>MKMRDNPNNMESFYEENAQFTTTPVTTAGGTLKRPFTLDLNGSKDQPKRQRFNQSVNTTSVISSPDLQMLKLASPELEKIIMSNNSLQTPTPSLVFPQKVTLEQAMYAKGFEEALISLHNSEKTQNIVATNAPVMTTTTINNNNNISSSNNNTMNSSSLSMSGGTVVTYTNMDDPVLVPIKDEPQTVPNSPTLSPIDMENQEKIKLERKRQRNRVAASKCRKRKLERISKLEDKVKCLKGENSELTGVVYNLKEHVMQLKQQVMEHMNAGCQIQIQQF</sequence>
<reference evidence="7" key="1">
    <citation type="submission" date="2020-05" db="UniProtKB">
        <authorList>
            <consortium name="EnsemblMetazoa"/>
        </authorList>
    </citation>
    <scope>IDENTIFICATION</scope>
    <source>
        <strain evidence="7">Jacobina</strain>
    </source>
</reference>
<dbReference type="Proteomes" id="UP000092461">
    <property type="component" value="Unassembled WGS sequence"/>
</dbReference>
<dbReference type="Pfam" id="PF00170">
    <property type="entry name" value="bZIP_1"/>
    <property type="match status" value="1"/>
</dbReference>
<dbReference type="AlphaFoldDB" id="A0A1B0GI91"/>
<dbReference type="GO" id="GO:0042127">
    <property type="term" value="P:regulation of cell population proliferation"/>
    <property type="evidence" value="ECO:0007669"/>
    <property type="project" value="TreeGrafter"/>
</dbReference>
<dbReference type="PROSITE" id="PS00036">
    <property type="entry name" value="BZIP_BASIC"/>
    <property type="match status" value="1"/>
</dbReference>
<dbReference type="SUPFAM" id="SSF57959">
    <property type="entry name" value="Leucine zipper domain"/>
    <property type="match status" value="1"/>
</dbReference>
<dbReference type="InterPro" id="IPR046347">
    <property type="entry name" value="bZIP_sf"/>
</dbReference>
<proteinExistence type="inferred from homology"/>
<evidence type="ECO:0000259" key="6">
    <source>
        <dbReference type="PROSITE" id="PS50217"/>
    </source>
</evidence>
<dbReference type="GO" id="GO:0005634">
    <property type="term" value="C:nucleus"/>
    <property type="evidence" value="ECO:0007669"/>
    <property type="project" value="UniProtKB-ARBA"/>
</dbReference>
<accession>A0A1B0GI91</accession>
<evidence type="ECO:0000256" key="1">
    <source>
        <dbReference type="ARBA" id="ARBA00006882"/>
    </source>
</evidence>
<evidence type="ECO:0000313" key="8">
    <source>
        <dbReference type="Proteomes" id="UP000092461"/>
    </source>
</evidence>
<evidence type="ECO:0000256" key="3">
    <source>
        <dbReference type="ARBA" id="ARBA00023125"/>
    </source>
</evidence>
<dbReference type="GO" id="GO:0051726">
    <property type="term" value="P:regulation of cell cycle"/>
    <property type="evidence" value="ECO:0007669"/>
    <property type="project" value="TreeGrafter"/>
</dbReference>
<dbReference type="PANTHER" id="PTHR11462:SF35">
    <property type="entry name" value="TRANSCRIPTION FACTOR JRA"/>
    <property type="match status" value="1"/>
</dbReference>
<evidence type="ECO:0000313" key="7">
    <source>
        <dbReference type="EnsemblMetazoa" id="LLOJ004302-PA"/>
    </source>
</evidence>
<dbReference type="EMBL" id="AJWK01013575">
    <property type="status" value="NOT_ANNOTATED_CDS"/>
    <property type="molecule type" value="Genomic_DNA"/>
</dbReference>
<organism evidence="7 8">
    <name type="scientific">Lutzomyia longipalpis</name>
    <name type="common">Sand fly</name>
    <dbReference type="NCBI Taxonomy" id="7200"/>
    <lineage>
        <taxon>Eukaryota</taxon>
        <taxon>Metazoa</taxon>
        <taxon>Ecdysozoa</taxon>
        <taxon>Arthropoda</taxon>
        <taxon>Hexapoda</taxon>
        <taxon>Insecta</taxon>
        <taxon>Pterygota</taxon>
        <taxon>Neoptera</taxon>
        <taxon>Endopterygota</taxon>
        <taxon>Diptera</taxon>
        <taxon>Nematocera</taxon>
        <taxon>Psychodoidea</taxon>
        <taxon>Psychodidae</taxon>
        <taxon>Lutzomyia</taxon>
        <taxon>Lutzomyia</taxon>
    </lineage>
</organism>
<dbReference type="Gene3D" id="1.20.5.170">
    <property type="match status" value="1"/>
</dbReference>
<dbReference type="InterPro" id="IPR004827">
    <property type="entry name" value="bZIP"/>
</dbReference>
<protein>
    <recommendedName>
        <fullName evidence="6">BZIP domain-containing protein</fullName>
    </recommendedName>
</protein>
<dbReference type="GO" id="GO:0000981">
    <property type="term" value="F:DNA-binding transcription factor activity, RNA polymerase II-specific"/>
    <property type="evidence" value="ECO:0007669"/>
    <property type="project" value="TreeGrafter"/>
</dbReference>
<dbReference type="VEuPathDB" id="VectorBase:LLOJ004302"/>
<feature type="coiled-coil region" evidence="5">
    <location>
        <begin position="221"/>
        <end position="248"/>
    </location>
</feature>
<comment type="similarity">
    <text evidence="1">Belongs to the bZIP family. Jun subfamily.</text>
</comment>
<feature type="domain" description="BZIP" evidence="6">
    <location>
        <begin position="203"/>
        <end position="266"/>
    </location>
</feature>
<dbReference type="PROSITE" id="PS50217">
    <property type="entry name" value="BZIP"/>
    <property type="match status" value="1"/>
</dbReference>
<dbReference type="InterPro" id="IPR002112">
    <property type="entry name" value="Leuzip_Jun"/>
</dbReference>
<dbReference type="SMART" id="SM00338">
    <property type="entry name" value="BRLZ"/>
    <property type="match status" value="1"/>
</dbReference>
<keyword evidence="4" id="KW-0804">Transcription</keyword>
<keyword evidence="8" id="KW-1185">Reference proteome</keyword>
<dbReference type="GO" id="GO:0000978">
    <property type="term" value="F:RNA polymerase II cis-regulatory region sequence-specific DNA binding"/>
    <property type="evidence" value="ECO:0007669"/>
    <property type="project" value="TreeGrafter"/>
</dbReference>
<dbReference type="PRINTS" id="PR00043">
    <property type="entry name" value="LEUZIPPRJUN"/>
</dbReference>
<keyword evidence="2" id="KW-0805">Transcription regulation</keyword>
<dbReference type="PANTHER" id="PTHR11462">
    <property type="entry name" value="JUN TRANSCRIPTION FACTOR-RELATED"/>
    <property type="match status" value="1"/>
</dbReference>
<keyword evidence="3" id="KW-0238">DNA-binding</keyword>
<evidence type="ECO:0000256" key="2">
    <source>
        <dbReference type="ARBA" id="ARBA00023015"/>
    </source>
</evidence>
<dbReference type="InterPro" id="IPR005643">
    <property type="entry name" value="JNK"/>
</dbReference>
<dbReference type="VEuPathDB" id="VectorBase:LLONM1_009738"/>
<dbReference type="FunFam" id="1.20.5.170:FF:000012">
    <property type="entry name" value="Putative transcription factor AP-1"/>
    <property type="match status" value="1"/>
</dbReference>